<keyword evidence="2 4" id="KW-0418">Kinase</keyword>
<accession>A0ABS8XR46</accession>
<dbReference type="Proteomes" id="UP001200741">
    <property type="component" value="Unassembled WGS sequence"/>
</dbReference>
<reference evidence="4 5" key="1">
    <citation type="submission" date="2021-12" db="EMBL/GenBank/DDBJ databases">
        <title>Genome seq of P8.</title>
        <authorList>
            <person name="Seo T."/>
        </authorList>
    </citation>
    <scope>NUCLEOTIDE SEQUENCE [LARGE SCALE GENOMIC DNA]</scope>
    <source>
        <strain evidence="4 5">P8</strain>
    </source>
</reference>
<dbReference type="RefSeq" id="WP_233369848.1">
    <property type="nucleotide sequence ID" value="NZ_JAJTWU010000001.1"/>
</dbReference>
<gene>
    <name evidence="4" type="ORF">LXT13_01590</name>
</gene>
<dbReference type="InterPro" id="IPR011611">
    <property type="entry name" value="PfkB_dom"/>
</dbReference>
<evidence type="ECO:0000313" key="4">
    <source>
        <dbReference type="EMBL" id="MCE4553139.1"/>
    </source>
</evidence>
<comment type="caution">
    <text evidence="4">The sequence shown here is derived from an EMBL/GenBank/DDBJ whole genome shotgun (WGS) entry which is preliminary data.</text>
</comment>
<proteinExistence type="predicted"/>
<evidence type="ECO:0000256" key="2">
    <source>
        <dbReference type="ARBA" id="ARBA00022777"/>
    </source>
</evidence>
<dbReference type="InterPro" id="IPR011913">
    <property type="entry name" value="RfaE_dom_I"/>
</dbReference>
<evidence type="ECO:0000313" key="5">
    <source>
        <dbReference type="Proteomes" id="UP001200741"/>
    </source>
</evidence>
<dbReference type="Pfam" id="PF00294">
    <property type="entry name" value="PfkB"/>
    <property type="match status" value="1"/>
</dbReference>
<sequence length="310" mass="33149">MNPSEVFSAPPSVLVVGDCMLDVYLDGAVLRISPEAPVPILRLAQQSQRTGGAANVALNLARLQCPVTLAGLIGTDTAGACLVELLDEPGITQRLVRSPHVQTTQKIRLVSQRQQLLRMDVESAPPPAPVDELAGLARELGARHRWVLLSDYAKGALARPDLLIEHCNLQGSRVLVDPKRRDLSAYRSAWLLKPNVAELRDAVGDWASEAELCARLGDLQQRLDIEHVLLTRGEAGMSLYSRGGGCLHVPTEAREVYDVSGAGDTVLAVLTFALARGDALEDAVRLANRAAGLVVGKFGTAAVTLEELAP</sequence>
<dbReference type="InterPro" id="IPR029056">
    <property type="entry name" value="Ribokinase-like"/>
</dbReference>
<dbReference type="PANTHER" id="PTHR46969">
    <property type="entry name" value="BIFUNCTIONAL PROTEIN HLDE"/>
    <property type="match status" value="1"/>
</dbReference>
<dbReference type="CDD" id="cd01172">
    <property type="entry name" value="RfaE_like"/>
    <property type="match status" value="1"/>
</dbReference>
<name>A0ABS8XR46_9BURK</name>
<organism evidence="4 5">
    <name type="scientific">Pelomonas cellulosilytica</name>
    <dbReference type="NCBI Taxonomy" id="2906762"/>
    <lineage>
        <taxon>Bacteria</taxon>
        <taxon>Pseudomonadati</taxon>
        <taxon>Pseudomonadota</taxon>
        <taxon>Betaproteobacteria</taxon>
        <taxon>Burkholderiales</taxon>
        <taxon>Sphaerotilaceae</taxon>
        <taxon>Roseateles</taxon>
    </lineage>
</organism>
<protein>
    <submittedName>
        <fullName evidence="4">PfkB family carbohydrate kinase</fullName>
    </submittedName>
</protein>
<dbReference type="GO" id="GO:0016301">
    <property type="term" value="F:kinase activity"/>
    <property type="evidence" value="ECO:0007669"/>
    <property type="project" value="UniProtKB-KW"/>
</dbReference>
<dbReference type="Gene3D" id="3.40.1190.20">
    <property type="match status" value="1"/>
</dbReference>
<feature type="domain" description="Carbohydrate kinase PfkB" evidence="3">
    <location>
        <begin position="12"/>
        <end position="302"/>
    </location>
</feature>
<keyword evidence="5" id="KW-1185">Reference proteome</keyword>
<evidence type="ECO:0000259" key="3">
    <source>
        <dbReference type="Pfam" id="PF00294"/>
    </source>
</evidence>
<dbReference type="SUPFAM" id="SSF53613">
    <property type="entry name" value="Ribokinase-like"/>
    <property type="match status" value="1"/>
</dbReference>
<evidence type="ECO:0000256" key="1">
    <source>
        <dbReference type="ARBA" id="ARBA00022679"/>
    </source>
</evidence>
<dbReference type="PANTHER" id="PTHR46969:SF1">
    <property type="entry name" value="BIFUNCTIONAL PROTEIN HLDE"/>
    <property type="match status" value="1"/>
</dbReference>
<dbReference type="EMBL" id="JAJTWU010000001">
    <property type="protein sequence ID" value="MCE4553139.1"/>
    <property type="molecule type" value="Genomic_DNA"/>
</dbReference>
<keyword evidence="1" id="KW-0808">Transferase</keyword>